<dbReference type="EMBL" id="CP000828">
    <property type="protein sequence ID" value="ABW26162.1"/>
    <property type="molecule type" value="Genomic_DNA"/>
</dbReference>
<dbReference type="Proteomes" id="UP000000268">
    <property type="component" value="Chromosome"/>
</dbReference>
<reference evidence="1 2" key="1">
    <citation type="journal article" date="2008" name="Proc. Natl. Acad. Sci. U.S.A.">
        <title>Niche adaptation and genome expansion in the chlorophyll d-producing cyanobacterium Acaryochloris marina.</title>
        <authorList>
            <person name="Swingley W.D."/>
            <person name="Chen M."/>
            <person name="Cheung P.C."/>
            <person name="Conrad A.L."/>
            <person name="Dejesa L.C."/>
            <person name="Hao J."/>
            <person name="Honchak B.M."/>
            <person name="Karbach L.E."/>
            <person name="Kurdoglu A."/>
            <person name="Lahiri S."/>
            <person name="Mastrian S.D."/>
            <person name="Miyashita H."/>
            <person name="Page L."/>
            <person name="Ramakrishna P."/>
            <person name="Satoh S."/>
            <person name="Sattley W.M."/>
            <person name="Shimada Y."/>
            <person name="Taylor H.L."/>
            <person name="Tomo T."/>
            <person name="Tsuchiya T."/>
            <person name="Wang Z.T."/>
            <person name="Raymond J."/>
            <person name="Mimuro M."/>
            <person name="Blankenship R.E."/>
            <person name="Touchman J.W."/>
        </authorList>
    </citation>
    <scope>NUCLEOTIDE SEQUENCE [LARGE SCALE GENOMIC DNA]</scope>
    <source>
        <strain evidence="2">MBIC 11017</strain>
    </source>
</reference>
<name>B0C2U6_ACAM1</name>
<evidence type="ECO:0000313" key="1">
    <source>
        <dbReference type="EMBL" id="ABW26162.1"/>
    </source>
</evidence>
<proteinExistence type="predicted"/>
<protein>
    <submittedName>
        <fullName evidence="1">Uncharacterized protein</fullName>
    </submittedName>
</protein>
<accession>B0C2U6</accession>
<dbReference type="AlphaFoldDB" id="B0C2U6"/>
<keyword evidence="2" id="KW-1185">Reference proteome</keyword>
<dbReference type="OrthoDB" id="5690804at2"/>
<organism evidence="1 2">
    <name type="scientific">Acaryochloris marina (strain MBIC 11017)</name>
    <dbReference type="NCBI Taxonomy" id="329726"/>
    <lineage>
        <taxon>Bacteria</taxon>
        <taxon>Bacillati</taxon>
        <taxon>Cyanobacteriota</taxon>
        <taxon>Cyanophyceae</taxon>
        <taxon>Acaryochloridales</taxon>
        <taxon>Acaryochloridaceae</taxon>
        <taxon>Acaryochloris</taxon>
    </lineage>
</organism>
<evidence type="ECO:0000313" key="2">
    <source>
        <dbReference type="Proteomes" id="UP000000268"/>
    </source>
</evidence>
<dbReference type="HOGENOM" id="CLU_2447842_0_0_3"/>
<dbReference type="RefSeq" id="WP_012161714.1">
    <property type="nucleotide sequence ID" value="NC_009925.1"/>
</dbReference>
<sequence>MNFLIKPYESVGLVQLGMTPKQVRRALKCSPSTFVNPDSFEISDHSGVLGLNIGYRAPNHLCDRILLFRPASPIFQNRSLLKRLSMEKL</sequence>
<gene>
    <name evidence="1" type="ordered locus">AM1_1123</name>
</gene>
<dbReference type="KEGG" id="amr:AM1_1123"/>